<feature type="transmembrane region" description="Helical" evidence="7">
    <location>
        <begin position="322"/>
        <end position="344"/>
    </location>
</feature>
<dbReference type="InterPro" id="IPR051447">
    <property type="entry name" value="Lipoprotein-release_system"/>
</dbReference>
<dbReference type="GO" id="GO:0098797">
    <property type="term" value="C:plasma membrane protein complex"/>
    <property type="evidence" value="ECO:0007669"/>
    <property type="project" value="TreeGrafter"/>
</dbReference>
<dbReference type="InterPro" id="IPR003838">
    <property type="entry name" value="ABC3_permease_C"/>
</dbReference>
<feature type="transmembrane region" description="Helical" evidence="7">
    <location>
        <begin position="20"/>
        <end position="40"/>
    </location>
</feature>
<evidence type="ECO:0000256" key="4">
    <source>
        <dbReference type="ARBA" id="ARBA00022692"/>
    </source>
</evidence>
<evidence type="ECO:0000256" key="6">
    <source>
        <dbReference type="ARBA" id="ARBA00023136"/>
    </source>
</evidence>
<dbReference type="Pfam" id="PF12704">
    <property type="entry name" value="MacB_PCD"/>
    <property type="match status" value="1"/>
</dbReference>
<evidence type="ECO:0000259" key="8">
    <source>
        <dbReference type="Pfam" id="PF02687"/>
    </source>
</evidence>
<name>A0A8A7KD96_9FIRM</name>
<dbReference type="PANTHER" id="PTHR30489:SF0">
    <property type="entry name" value="LIPOPROTEIN-RELEASING SYSTEM TRANSMEMBRANE PROTEIN LOLE"/>
    <property type="match status" value="1"/>
</dbReference>
<accession>A0A8A7KD96</accession>
<evidence type="ECO:0000256" key="2">
    <source>
        <dbReference type="ARBA" id="ARBA00005236"/>
    </source>
</evidence>
<organism evidence="10 11">
    <name type="scientific">Iocasia fonsfrigidae</name>
    <dbReference type="NCBI Taxonomy" id="2682810"/>
    <lineage>
        <taxon>Bacteria</taxon>
        <taxon>Bacillati</taxon>
        <taxon>Bacillota</taxon>
        <taxon>Clostridia</taxon>
        <taxon>Halanaerobiales</taxon>
        <taxon>Halanaerobiaceae</taxon>
        <taxon>Iocasia</taxon>
    </lineage>
</organism>
<dbReference type="Pfam" id="PF02687">
    <property type="entry name" value="FtsX"/>
    <property type="match status" value="1"/>
</dbReference>
<reference evidence="10" key="1">
    <citation type="submission" date="2019-12" db="EMBL/GenBank/DDBJ databases">
        <authorList>
            <person name="zhang j."/>
            <person name="sun C.M."/>
        </authorList>
    </citation>
    <scope>NUCLEOTIDE SEQUENCE</scope>
    <source>
        <strain evidence="10">NS-1</strain>
    </source>
</reference>
<comment type="similarity">
    <text evidence="2">Belongs to the ABC-4 integral membrane protein family. LolC/E subfamily.</text>
</comment>
<comment type="subcellular location">
    <subcellularLocation>
        <location evidence="1">Cell membrane</location>
        <topology evidence="1">Multi-pass membrane protein</topology>
    </subcellularLocation>
</comment>
<keyword evidence="5 7" id="KW-1133">Transmembrane helix</keyword>
<keyword evidence="11" id="KW-1185">Reference proteome</keyword>
<evidence type="ECO:0000313" key="10">
    <source>
        <dbReference type="EMBL" id="QTL98075.1"/>
    </source>
</evidence>
<dbReference type="GO" id="GO:0044874">
    <property type="term" value="P:lipoprotein localization to outer membrane"/>
    <property type="evidence" value="ECO:0007669"/>
    <property type="project" value="TreeGrafter"/>
</dbReference>
<dbReference type="InterPro" id="IPR025857">
    <property type="entry name" value="MacB_PCD"/>
</dbReference>
<feature type="transmembrane region" description="Helical" evidence="7">
    <location>
        <begin position="282"/>
        <end position="302"/>
    </location>
</feature>
<evidence type="ECO:0000313" key="11">
    <source>
        <dbReference type="Proteomes" id="UP000665020"/>
    </source>
</evidence>
<feature type="transmembrane region" description="Helical" evidence="7">
    <location>
        <begin position="386"/>
        <end position="404"/>
    </location>
</feature>
<dbReference type="KEGG" id="ifn:GM661_08850"/>
<dbReference type="RefSeq" id="WP_230869656.1">
    <property type="nucleotide sequence ID" value="NZ_CP046640.1"/>
</dbReference>
<evidence type="ECO:0000256" key="7">
    <source>
        <dbReference type="SAM" id="Phobius"/>
    </source>
</evidence>
<feature type="domain" description="MacB-like periplasmic core" evidence="9">
    <location>
        <begin position="19"/>
        <end position="245"/>
    </location>
</feature>
<keyword evidence="4 7" id="KW-0812">Transmembrane</keyword>
<proteinExistence type="inferred from homology"/>
<dbReference type="EMBL" id="CP046640">
    <property type="protein sequence ID" value="QTL98075.1"/>
    <property type="molecule type" value="Genomic_DNA"/>
</dbReference>
<evidence type="ECO:0000256" key="1">
    <source>
        <dbReference type="ARBA" id="ARBA00004651"/>
    </source>
</evidence>
<feature type="domain" description="ABC3 transporter permease C-terminal" evidence="8">
    <location>
        <begin position="282"/>
        <end position="412"/>
    </location>
</feature>
<dbReference type="Proteomes" id="UP000665020">
    <property type="component" value="Chromosome"/>
</dbReference>
<gene>
    <name evidence="10" type="ORF">GM661_08850</name>
</gene>
<dbReference type="PANTHER" id="PTHR30489">
    <property type="entry name" value="LIPOPROTEIN-RELEASING SYSTEM TRANSMEMBRANE PROTEIN LOLE"/>
    <property type="match status" value="1"/>
</dbReference>
<evidence type="ECO:0000256" key="3">
    <source>
        <dbReference type="ARBA" id="ARBA00022475"/>
    </source>
</evidence>
<protein>
    <submittedName>
        <fullName evidence="10">FtsX-like permease family protein</fullName>
    </submittedName>
</protein>
<evidence type="ECO:0000256" key="5">
    <source>
        <dbReference type="ARBA" id="ARBA00022989"/>
    </source>
</evidence>
<evidence type="ECO:0000259" key="9">
    <source>
        <dbReference type="Pfam" id="PF12704"/>
    </source>
</evidence>
<keyword evidence="6 7" id="KW-0472">Membrane</keyword>
<dbReference type="AlphaFoldDB" id="A0A8A7KD96"/>
<keyword evidence="3" id="KW-1003">Cell membrane</keyword>
<sequence>MSFLAKIAFKNLFRHKLRTIVSIMAIVFAVMIVVFARGYIVGLIDSTFADHIQYNSGHIKIVAQEYQQQERILPLIYPVDGFNGQELNGMIESLKEIDEVERVVPRLKYGAMVSTEDELVTMIGWGVDPTQEIEFTDIEDKLLKGRMVQKGQLEVVMGTALLKKLNRQLGDKVTILSNTAFNSLKGVTFKIVGSIETGIKMLDEIVFYLPLDQAQDILYMEDQVTELLLVTENRNLVEQVLPDVKDLLTRNGAADRYLALGYKETSDLLPYMEMAKLIYNQIYIFLVLLACIVVVNTMIMIVKERTKEIGMMSALGLESKDILWLFIIEGGIMGVIGSFFGALFGSLLNAYLSVRGIDFSSALTGFSSDIIIKSIIYPVSSTGNTIYAFVLGVIIVTIACIIPARRAAKLEPTEAMR</sequence>